<feature type="domain" description="SMC hinge" evidence="4">
    <location>
        <begin position="498"/>
        <end position="607"/>
    </location>
</feature>
<dbReference type="Pfam" id="PF02463">
    <property type="entry name" value="SMC_N"/>
    <property type="match status" value="1"/>
</dbReference>
<dbReference type="AlphaFoldDB" id="M1KKJ4"/>
<evidence type="ECO:0000256" key="1">
    <source>
        <dbReference type="ARBA" id="ARBA00004123"/>
    </source>
</evidence>
<gene>
    <name evidence="5" type="ORF">ECU07_0680</name>
</gene>
<dbReference type="PANTHER" id="PTHR18937">
    <property type="entry name" value="STRUCTURAL MAINTENANCE OF CHROMOSOMES SMC FAMILY MEMBER"/>
    <property type="match status" value="1"/>
</dbReference>
<feature type="coiled-coil region" evidence="3">
    <location>
        <begin position="446"/>
        <end position="484"/>
    </location>
</feature>
<dbReference type="SUPFAM" id="SSF75553">
    <property type="entry name" value="Smc hinge domain"/>
    <property type="match status" value="1"/>
</dbReference>
<dbReference type="InterPro" id="IPR024704">
    <property type="entry name" value="SMC"/>
</dbReference>
<feature type="coiled-coil region" evidence="3">
    <location>
        <begin position="253"/>
        <end position="378"/>
    </location>
</feature>
<evidence type="ECO:0000259" key="4">
    <source>
        <dbReference type="SMART" id="SM00968"/>
    </source>
</evidence>
<protein>
    <submittedName>
        <fullName evidence="5">Cut3-like chromosome segregation protein</fullName>
    </submittedName>
</protein>
<dbReference type="SUPFAM" id="SSF52540">
    <property type="entry name" value="P-loop containing nucleoside triphosphate hydrolases"/>
    <property type="match status" value="1"/>
</dbReference>
<dbReference type="EMBL" id="KC513610">
    <property type="protein sequence ID" value="AGE95781.1"/>
    <property type="molecule type" value="Genomic_DNA"/>
</dbReference>
<dbReference type="Gene3D" id="3.30.70.1620">
    <property type="match status" value="1"/>
</dbReference>
<dbReference type="VEuPathDB" id="MicrosporidiaDB:ECU07_0680"/>
<name>M1KKJ4_ENCCN</name>
<keyword evidence="2 3" id="KW-0175">Coiled coil</keyword>
<dbReference type="GO" id="GO:0016887">
    <property type="term" value="F:ATP hydrolysis activity"/>
    <property type="evidence" value="ECO:0007669"/>
    <property type="project" value="InterPro"/>
</dbReference>
<dbReference type="InterPro" id="IPR036277">
    <property type="entry name" value="SMC_hinge_sf"/>
</dbReference>
<dbReference type="VEuPathDB" id="MicrosporidiaDB:AEWD_070640"/>
<dbReference type="InterPro" id="IPR027417">
    <property type="entry name" value="P-loop_NTPase"/>
</dbReference>
<evidence type="ECO:0000256" key="2">
    <source>
        <dbReference type="ARBA" id="ARBA00023054"/>
    </source>
</evidence>
<dbReference type="Gene3D" id="1.20.1060.20">
    <property type="match status" value="1"/>
</dbReference>
<accession>M1KKJ4</accession>
<dbReference type="InterPro" id="IPR010935">
    <property type="entry name" value="SMC_hinge"/>
</dbReference>
<dbReference type="SMART" id="SM00968">
    <property type="entry name" value="SMC_hinge"/>
    <property type="match status" value="1"/>
</dbReference>
<dbReference type="Gene3D" id="3.40.50.300">
    <property type="entry name" value="P-loop containing nucleotide triphosphate hydrolases"/>
    <property type="match status" value="2"/>
</dbReference>
<organism evidence="5">
    <name type="scientific">Encephalitozoon cuniculi</name>
    <name type="common">Microsporidian parasite</name>
    <dbReference type="NCBI Taxonomy" id="6035"/>
    <lineage>
        <taxon>Eukaryota</taxon>
        <taxon>Fungi</taxon>
        <taxon>Fungi incertae sedis</taxon>
        <taxon>Microsporidia</taxon>
        <taxon>Unikaryonidae</taxon>
        <taxon>Encephalitozoon</taxon>
    </lineage>
</organism>
<dbReference type="GO" id="GO:0051276">
    <property type="term" value="P:chromosome organization"/>
    <property type="evidence" value="ECO:0007669"/>
    <property type="project" value="InterPro"/>
</dbReference>
<dbReference type="InterPro" id="IPR003395">
    <property type="entry name" value="RecF/RecN/SMC_N"/>
</dbReference>
<dbReference type="GO" id="GO:0005634">
    <property type="term" value="C:nucleus"/>
    <property type="evidence" value="ECO:0007669"/>
    <property type="project" value="UniProtKB-SubCell"/>
</dbReference>
<dbReference type="VEuPathDB" id="MicrosporidiaDB:AEWR_070630"/>
<feature type="coiled-coil region" evidence="3">
    <location>
        <begin position="651"/>
        <end position="829"/>
    </location>
</feature>
<proteinExistence type="predicted"/>
<evidence type="ECO:0000313" key="5">
    <source>
        <dbReference type="EMBL" id="AGE95781.1"/>
    </source>
</evidence>
<dbReference type="PIRSF" id="PIRSF005719">
    <property type="entry name" value="SMC"/>
    <property type="match status" value="1"/>
</dbReference>
<dbReference type="Pfam" id="PF06470">
    <property type="entry name" value="SMC_hinge"/>
    <property type="match status" value="1"/>
</dbReference>
<sequence length="1112" mass="128031">MQARALGMKLGLESITIHNFKSYRGTHVIRGLDPKFTAIVGANGSGKSNIIDSILFVLGFRARRMRHSSLADLIYSGDGKEDMCFVELGFNKFRIRREAYLSGRARYLVDGEEVSSAVVMSLLSSEGVDMEHNRFLILQGEIENVAIMKPMNDGLLEYLEDVIGTSGYKEDIEKGESELLRISEEYEGKSTALKFYLKEFEHIERRREENLSMAQRKAECLWMDRDLQLLFSERSRRRLDGFVEERMGIEEGLKDLARKNKENGSRVELLERKGQRAREKTQEASERFLGARREYQRVERKNRAMEEERDRLLRGIEELSKEIEEARRTEDARKKMVSGYSEEIEQNMSEISKCNGLAERLRRELSDEQEKIDREALKIVEEIRIEEERMMKLLARKGEVAERHRDSESRLGILLSRKEEVLRKTEEVSGKLSRIDEGKIGVGRTEEVIESEIREIEKDLAQTRKEMGRRMQRAEEYKENEEKSSKESEILKSIRGVKGVYGRLSDLGGVESRYDRAFRVAGKGLSSIVVDTTCTAEECISVIKKLGLGRATFIILDRISEVPVLPRESVPYMYSLIRCGEEFRKCFYFALKDTLVCDGLEQAERLAFGKQRKRVVTLDGKLIEKSGVMSGGRGCGRIKSTEELERACSRMMELKRVKAEELEVVRALRERGDLLKIRERLGSELKDVCSEIEKMDKEVDRKEVEEIERELGDAKERVSSLRAVIESLTDVETRRKREELRSLGERIEMFERRNLELRVQISSWTEAGIQGKEQELERKRRDLEGILIEDVSGLRSRMVECECEYKESAENLKEVLKELADVKSALGNDYHMEIDLKNRLDGVCDKAEECGRQIKESRAKIMLLEGEAQKYVGICNVETREMSSLGEMKEEEIDKVMERISAAAARMRKEGLGEVDFDVFVDYEKSRGEYRKAKEEYEWFGLRLKETKEMLEGLKKRRLDEFMEGLREVSSNLKEIYKTITYGGNAELELVDHLDPFSEGVVLSVMPPKKSWKSVGNLSGGEKTLSSLALIFALHKYRPSPFYVMDEIDAALDYRNVSVVSNFIREMSETAQFLVISLRSDMFELSETLLGVYRTNNVSQSLVVSISKLGVK</sequence>
<reference evidence="5" key="1">
    <citation type="journal article" date="2013" name="Eukaryot. Cell">
        <title>Extremely Reduced Levels of Heterozygosity in the Vertebrate Pathogen Encephalitozoon cuniculi.</title>
        <authorList>
            <person name="Selman M."/>
            <person name="Sak B."/>
            <person name="Kvac M."/>
            <person name="Farinelli L."/>
            <person name="Weiss L.M."/>
            <person name="Corradi N."/>
        </authorList>
    </citation>
    <scope>NUCLEOTIDE SEQUENCE</scope>
</reference>
<evidence type="ECO:0000256" key="3">
    <source>
        <dbReference type="SAM" id="Coils"/>
    </source>
</evidence>
<dbReference type="VEuPathDB" id="MicrosporidiaDB:AEWQ_070640"/>
<dbReference type="GO" id="GO:0005694">
    <property type="term" value="C:chromosome"/>
    <property type="evidence" value="ECO:0007669"/>
    <property type="project" value="InterPro"/>
</dbReference>
<dbReference type="GO" id="GO:0005524">
    <property type="term" value="F:ATP binding"/>
    <property type="evidence" value="ECO:0007669"/>
    <property type="project" value="InterPro"/>
</dbReference>
<dbReference type="VEuPathDB" id="MicrosporidiaDB:M970_070630"/>
<comment type="subcellular location">
    <subcellularLocation>
        <location evidence="1">Nucleus</location>
    </subcellularLocation>
</comment>